<dbReference type="EMBL" id="CP100355">
    <property type="protein sequence ID" value="UTF54828.1"/>
    <property type="molecule type" value="Genomic_DNA"/>
</dbReference>
<feature type="domain" description="Zinc-ribbon" evidence="2">
    <location>
        <begin position="237"/>
        <end position="256"/>
    </location>
</feature>
<keyword evidence="4" id="KW-1185">Reference proteome</keyword>
<feature type="region of interest" description="Disordered" evidence="1">
    <location>
        <begin position="206"/>
        <end position="233"/>
    </location>
</feature>
<reference evidence="3" key="1">
    <citation type="submission" date="2022-06" db="EMBL/GenBank/DDBJ databases">
        <title>Diverse halophilic archaea isolated from saline environments.</title>
        <authorList>
            <person name="Cui H.-L."/>
        </authorList>
    </citation>
    <scope>NUCLEOTIDE SEQUENCE</scope>
    <source>
        <strain evidence="3">WLHS1</strain>
    </source>
</reference>
<protein>
    <submittedName>
        <fullName evidence="3">Zinc-ribbon domain-containing protein</fullName>
    </submittedName>
</protein>
<evidence type="ECO:0000313" key="3">
    <source>
        <dbReference type="EMBL" id="UTF54828.1"/>
    </source>
</evidence>
<feature type="compositionally biased region" description="Basic and acidic residues" evidence="1">
    <location>
        <begin position="214"/>
        <end position="233"/>
    </location>
</feature>
<name>A0A9E7NDD2_9EURY</name>
<dbReference type="GeneID" id="73289593"/>
<evidence type="ECO:0000313" key="4">
    <source>
        <dbReference type="Proteomes" id="UP001056855"/>
    </source>
</evidence>
<proteinExistence type="predicted"/>
<dbReference type="Pfam" id="PF13240">
    <property type="entry name" value="Zn_Ribbon_1"/>
    <property type="match status" value="1"/>
</dbReference>
<evidence type="ECO:0000256" key="1">
    <source>
        <dbReference type="SAM" id="MobiDB-lite"/>
    </source>
</evidence>
<gene>
    <name evidence="3" type="ORF">NGM29_06065</name>
</gene>
<dbReference type="KEGG" id="sawl:NGM29_06065"/>
<dbReference type="InterPro" id="IPR026870">
    <property type="entry name" value="Zinc_ribbon_dom"/>
</dbReference>
<dbReference type="RefSeq" id="WP_254159542.1">
    <property type="nucleotide sequence ID" value="NZ_CP100355.1"/>
</dbReference>
<dbReference type="Proteomes" id="UP001056855">
    <property type="component" value="Chromosome"/>
</dbReference>
<organism evidence="3 4">
    <name type="scientific">Natronosalvus rutilus</name>
    <dbReference type="NCBI Taxonomy" id="2953753"/>
    <lineage>
        <taxon>Archaea</taxon>
        <taxon>Methanobacteriati</taxon>
        <taxon>Methanobacteriota</taxon>
        <taxon>Stenosarchaea group</taxon>
        <taxon>Halobacteria</taxon>
        <taxon>Halobacteriales</taxon>
        <taxon>Natrialbaceae</taxon>
        <taxon>Natronosalvus</taxon>
    </lineage>
</organism>
<evidence type="ECO:0000259" key="2">
    <source>
        <dbReference type="Pfam" id="PF13240"/>
    </source>
</evidence>
<accession>A0A9E7NDD2</accession>
<dbReference type="AlphaFoldDB" id="A0A9E7NDD2"/>
<sequence length="261" mass="27758">MKGQLSVVDQRGGKLAVDFSTEIYRDSGETQQILAETPDRVVSLGIEDATVSRKKQGVAPLVLTPEADHISVTNNGNANGVTVVDANGTSDIADGHMATLRSDATLEIGFRTTLRLEVERTAGPEVTVEGDVSGNVVLGDHVDRSTTVGDDNVLNRTDVGGDGAAEVGDDNVFSRSSIDTAETTSFCNEHNRPYDEVCPSCTQEAPATQTNVESQRHQTNTRERTSGTRAESGETKYCMHCGESIPDVAAVCPECGESQQL</sequence>